<protein>
    <submittedName>
        <fullName evidence="1">Uncharacterized protein</fullName>
    </submittedName>
</protein>
<organism evidence="1 2">
    <name type="scientific">Oryza meyeriana var. granulata</name>
    <dbReference type="NCBI Taxonomy" id="110450"/>
    <lineage>
        <taxon>Eukaryota</taxon>
        <taxon>Viridiplantae</taxon>
        <taxon>Streptophyta</taxon>
        <taxon>Embryophyta</taxon>
        <taxon>Tracheophyta</taxon>
        <taxon>Spermatophyta</taxon>
        <taxon>Magnoliopsida</taxon>
        <taxon>Liliopsida</taxon>
        <taxon>Poales</taxon>
        <taxon>Poaceae</taxon>
        <taxon>BOP clade</taxon>
        <taxon>Oryzoideae</taxon>
        <taxon>Oryzeae</taxon>
        <taxon>Oryzinae</taxon>
        <taxon>Oryza</taxon>
        <taxon>Oryza meyeriana</taxon>
    </lineage>
</organism>
<sequence length="87" mass="9452">MRTLHVAGAADQPCRHQECCARRAAEHGTPLTLVPHVNAKDCTPRRWIRSMPSTKNVIAAGIEWDALRTCIDPNVIALLAAPSSPNT</sequence>
<reference evidence="1 2" key="1">
    <citation type="submission" date="2019-11" db="EMBL/GenBank/DDBJ databases">
        <title>Whole genome sequence of Oryza granulata.</title>
        <authorList>
            <person name="Li W."/>
        </authorList>
    </citation>
    <scope>NUCLEOTIDE SEQUENCE [LARGE SCALE GENOMIC DNA]</scope>
    <source>
        <strain evidence="2">cv. Menghai</strain>
        <tissue evidence="1">Leaf</tissue>
    </source>
</reference>
<dbReference type="Proteomes" id="UP000479710">
    <property type="component" value="Unassembled WGS sequence"/>
</dbReference>
<evidence type="ECO:0000313" key="1">
    <source>
        <dbReference type="EMBL" id="KAF0935945.1"/>
    </source>
</evidence>
<name>A0A6G1FGL9_9ORYZ</name>
<proteinExistence type="predicted"/>
<gene>
    <name evidence="1" type="ORF">E2562_036935</name>
</gene>
<accession>A0A6G1FGL9</accession>
<comment type="caution">
    <text evidence="1">The sequence shown here is derived from an EMBL/GenBank/DDBJ whole genome shotgun (WGS) entry which is preliminary data.</text>
</comment>
<dbReference type="EMBL" id="SPHZ02000001">
    <property type="protein sequence ID" value="KAF0935945.1"/>
    <property type="molecule type" value="Genomic_DNA"/>
</dbReference>
<dbReference type="AlphaFoldDB" id="A0A6G1FGL9"/>
<evidence type="ECO:0000313" key="2">
    <source>
        <dbReference type="Proteomes" id="UP000479710"/>
    </source>
</evidence>
<keyword evidence="2" id="KW-1185">Reference proteome</keyword>